<proteinExistence type="inferred from homology"/>
<evidence type="ECO:0000313" key="9">
    <source>
        <dbReference type="EMBL" id="AAZ98717.1"/>
    </source>
</evidence>
<evidence type="ECO:0000256" key="7">
    <source>
        <dbReference type="SAM" id="Phobius"/>
    </source>
</evidence>
<feature type="transmembrane region" description="Helical" evidence="7">
    <location>
        <begin position="55"/>
        <end position="75"/>
    </location>
</feature>
<evidence type="ECO:0000256" key="5">
    <source>
        <dbReference type="ARBA" id="ARBA00022989"/>
    </source>
</evidence>
<keyword evidence="5 7" id="KW-1133">Transmembrane helix</keyword>
<gene>
    <name evidence="9" type="ordered locus">Tbd_2764</name>
</gene>
<sequence>MEFVVRAFVIYLFLLVLFRLTGKRMLSELSTFDFILLLIISEATQNALVGDDKSLTTGMAVILTLVMLEVAMSYLKKRFKSVEKAMEGMPVMLVDRGKVIEEHLTKTHVSRDDILQSARQHQGIERMDQIKYAVLETSGGISVIPVEPEIETLLEARIEAALARRASGDAEP</sequence>
<dbReference type="GO" id="GO:0005886">
    <property type="term" value="C:plasma membrane"/>
    <property type="evidence" value="ECO:0007669"/>
    <property type="project" value="UniProtKB-SubCell"/>
</dbReference>
<keyword evidence="4 7" id="KW-0812">Transmembrane</keyword>
<comment type="similarity">
    <text evidence="2">Belongs to the UPF0702 family.</text>
</comment>
<protein>
    <submittedName>
        <fullName evidence="9">Conserved hypothetical membrane-anchored protein</fullName>
    </submittedName>
</protein>
<reference evidence="9 10" key="1">
    <citation type="journal article" date="2006" name="J. Bacteriol.">
        <title>The genome sequence of the obligately chemolithoautotrophic, facultatively anaerobic bacterium Thiobacillus denitrificans.</title>
        <authorList>
            <person name="Beller H.R."/>
            <person name="Chain P.S."/>
            <person name="Letain T.E."/>
            <person name="Chakicherla A."/>
            <person name="Larimer F.W."/>
            <person name="Richardson P.M."/>
            <person name="Coleman M.A."/>
            <person name="Wood A.P."/>
            <person name="Kelly D.P."/>
        </authorList>
    </citation>
    <scope>NUCLEOTIDE SEQUENCE [LARGE SCALE GENOMIC DNA]</scope>
    <source>
        <strain evidence="9 10">ATCC 25259</strain>
    </source>
</reference>
<dbReference type="HOGENOM" id="CLU_077149_3_1_4"/>
<dbReference type="PANTHER" id="PTHR34582:SF6">
    <property type="entry name" value="UPF0702 TRANSMEMBRANE PROTEIN YCAP"/>
    <property type="match status" value="1"/>
</dbReference>
<dbReference type="Proteomes" id="UP000008291">
    <property type="component" value="Chromosome"/>
</dbReference>
<dbReference type="PANTHER" id="PTHR34582">
    <property type="entry name" value="UPF0702 TRANSMEMBRANE PROTEIN YCAP"/>
    <property type="match status" value="1"/>
</dbReference>
<evidence type="ECO:0000256" key="3">
    <source>
        <dbReference type="ARBA" id="ARBA00022475"/>
    </source>
</evidence>
<keyword evidence="3" id="KW-1003">Cell membrane</keyword>
<accession>Q3SF97</accession>
<dbReference type="InterPro" id="IPR023090">
    <property type="entry name" value="UPF0702_alpha/beta_dom_sf"/>
</dbReference>
<feature type="domain" description="YetF C-terminal" evidence="8">
    <location>
        <begin position="78"/>
        <end position="147"/>
    </location>
</feature>
<dbReference type="KEGG" id="tbd:Tbd_2764"/>
<evidence type="ECO:0000256" key="4">
    <source>
        <dbReference type="ARBA" id="ARBA00022692"/>
    </source>
</evidence>
<evidence type="ECO:0000256" key="6">
    <source>
        <dbReference type="ARBA" id="ARBA00023136"/>
    </source>
</evidence>
<dbReference type="Pfam" id="PF04239">
    <property type="entry name" value="DUF421"/>
    <property type="match status" value="1"/>
</dbReference>
<dbReference type="STRING" id="292415.Tbd_2764"/>
<name>Q3SF97_THIDA</name>
<keyword evidence="6 7" id="KW-0472">Membrane</keyword>
<organism evidence="9 10">
    <name type="scientific">Thiobacillus denitrificans (strain ATCC 25259 / T1)</name>
    <dbReference type="NCBI Taxonomy" id="292415"/>
    <lineage>
        <taxon>Bacteria</taxon>
        <taxon>Pseudomonadati</taxon>
        <taxon>Pseudomonadota</taxon>
        <taxon>Betaproteobacteria</taxon>
        <taxon>Nitrosomonadales</taxon>
        <taxon>Thiobacillaceae</taxon>
        <taxon>Thiobacillus</taxon>
    </lineage>
</organism>
<feature type="transmembrane region" description="Helical" evidence="7">
    <location>
        <begin position="6"/>
        <end position="22"/>
    </location>
</feature>
<evidence type="ECO:0000256" key="2">
    <source>
        <dbReference type="ARBA" id="ARBA00006448"/>
    </source>
</evidence>
<comment type="subcellular location">
    <subcellularLocation>
        <location evidence="1">Cell membrane</location>
        <topology evidence="1">Multi-pass membrane protein</topology>
    </subcellularLocation>
</comment>
<dbReference type="EMBL" id="CP000116">
    <property type="protein sequence ID" value="AAZ98717.1"/>
    <property type="molecule type" value="Genomic_DNA"/>
</dbReference>
<evidence type="ECO:0000256" key="1">
    <source>
        <dbReference type="ARBA" id="ARBA00004651"/>
    </source>
</evidence>
<evidence type="ECO:0000259" key="8">
    <source>
        <dbReference type="Pfam" id="PF04239"/>
    </source>
</evidence>
<dbReference type="Gene3D" id="3.30.240.20">
    <property type="entry name" value="bsu07140 like domains"/>
    <property type="match status" value="1"/>
</dbReference>
<dbReference type="OrthoDB" id="8617494at2"/>
<keyword evidence="10" id="KW-1185">Reference proteome</keyword>
<dbReference type="AlphaFoldDB" id="Q3SF97"/>
<dbReference type="InterPro" id="IPR007353">
    <property type="entry name" value="DUF421"/>
</dbReference>
<evidence type="ECO:0000313" key="10">
    <source>
        <dbReference type="Proteomes" id="UP000008291"/>
    </source>
</evidence>
<dbReference type="eggNOG" id="COG2323">
    <property type="taxonomic scope" value="Bacteria"/>
</dbReference>
<dbReference type="RefSeq" id="WP_011313276.1">
    <property type="nucleotide sequence ID" value="NC_007404.1"/>
</dbReference>